<dbReference type="GO" id="GO:0031175">
    <property type="term" value="P:neuron projection development"/>
    <property type="evidence" value="ECO:0007669"/>
    <property type="project" value="TreeGrafter"/>
</dbReference>
<dbReference type="Pfam" id="PF04440">
    <property type="entry name" value="Dysbindin"/>
    <property type="match status" value="1"/>
</dbReference>
<keyword evidence="9 16" id="KW-0175">Coiled coil</keyword>
<keyword evidence="10" id="KW-0472">Membrane</keyword>
<feature type="compositionally biased region" description="Polar residues" evidence="17">
    <location>
        <begin position="268"/>
        <end position="278"/>
    </location>
</feature>
<evidence type="ECO:0000313" key="18">
    <source>
        <dbReference type="Ensembl" id="ENSGWIP00000003240.1"/>
    </source>
</evidence>
<dbReference type="AlphaFoldDB" id="A0A8C5D7W1"/>
<evidence type="ECO:0000256" key="4">
    <source>
        <dbReference type="ARBA" id="ARBA00008686"/>
    </source>
</evidence>
<evidence type="ECO:0000256" key="16">
    <source>
        <dbReference type="SAM" id="Coils"/>
    </source>
</evidence>
<evidence type="ECO:0000313" key="19">
    <source>
        <dbReference type="Proteomes" id="UP000694680"/>
    </source>
</evidence>
<keyword evidence="11" id="KW-0539">Nucleus</keyword>
<evidence type="ECO:0000256" key="6">
    <source>
        <dbReference type="ARBA" id="ARBA00022753"/>
    </source>
</evidence>
<dbReference type="GO" id="GO:0005634">
    <property type="term" value="C:nucleus"/>
    <property type="evidence" value="ECO:0007669"/>
    <property type="project" value="UniProtKB-SubCell"/>
</dbReference>
<reference evidence="18" key="1">
    <citation type="submission" date="2020-06" db="EMBL/GenBank/DDBJ databases">
        <authorList>
            <consortium name="Wellcome Sanger Institute Data Sharing"/>
        </authorList>
    </citation>
    <scope>NUCLEOTIDE SEQUENCE [LARGE SCALE GENOMIC DNA]</scope>
</reference>
<keyword evidence="5" id="KW-0963">Cytoplasm</keyword>
<proteinExistence type="inferred from homology"/>
<evidence type="ECO:0000256" key="5">
    <source>
        <dbReference type="ARBA" id="ARBA00022490"/>
    </source>
</evidence>
<evidence type="ECO:0000256" key="11">
    <source>
        <dbReference type="ARBA" id="ARBA00023242"/>
    </source>
</evidence>
<dbReference type="GO" id="GO:0048490">
    <property type="term" value="P:anterograde synaptic vesicle transport"/>
    <property type="evidence" value="ECO:0007669"/>
    <property type="project" value="TreeGrafter"/>
</dbReference>
<evidence type="ECO:0000256" key="8">
    <source>
        <dbReference type="ARBA" id="ARBA00023018"/>
    </source>
</evidence>
<protein>
    <submittedName>
        <fullName evidence="18">Dysbindin-A-like</fullName>
    </submittedName>
</protein>
<evidence type="ECO:0000256" key="10">
    <source>
        <dbReference type="ARBA" id="ARBA00023136"/>
    </source>
</evidence>
<dbReference type="OrthoDB" id="2445127at2759"/>
<dbReference type="GO" id="GO:0005783">
    <property type="term" value="C:endoplasmic reticulum"/>
    <property type="evidence" value="ECO:0007669"/>
    <property type="project" value="UniProtKB-SubCell"/>
</dbReference>
<evidence type="ECO:0000256" key="7">
    <source>
        <dbReference type="ARBA" id="ARBA00022824"/>
    </source>
</evidence>
<organism evidence="18 19">
    <name type="scientific">Gouania willdenowi</name>
    <name type="common">Blunt-snouted clingfish</name>
    <name type="synonym">Lepadogaster willdenowi</name>
    <dbReference type="NCBI Taxonomy" id="441366"/>
    <lineage>
        <taxon>Eukaryota</taxon>
        <taxon>Metazoa</taxon>
        <taxon>Chordata</taxon>
        <taxon>Craniata</taxon>
        <taxon>Vertebrata</taxon>
        <taxon>Euteleostomi</taxon>
        <taxon>Actinopterygii</taxon>
        <taxon>Neopterygii</taxon>
        <taxon>Teleostei</taxon>
        <taxon>Neoteleostei</taxon>
        <taxon>Acanthomorphata</taxon>
        <taxon>Ovalentaria</taxon>
        <taxon>Blenniimorphae</taxon>
        <taxon>Blenniiformes</taxon>
        <taxon>Gobiesocoidei</taxon>
        <taxon>Gobiesocidae</taxon>
        <taxon>Gobiesocinae</taxon>
        <taxon>Gouania</taxon>
    </lineage>
</organism>
<sequence>MFEQLRERLHLVQQDFTTGLKTLGDKSRDGRTNRMSRFEENPLHFNAALDVLNRYEEDWFLLHRRTKGCAKAAEVLDGDMVMLSVHWERRTAALTLLQDQLQKLPTFISELDAITENIAHLEGDFDEMESRLAYLENLCSQCDQQSIKHHHIEQLEVYKKKKRKDLEMLEVELDSEHEQKVAELEQAMQQKLKERQKVYEEAFNHDMKQYLFAGYLHSKEPTKTEVGALDEMTVASVSDQEALDDFLNSVDDDTSTSSLTSGPDGGSYSSESLSQALVQTKDPPQWDAVAQQEEDVACEDTEEPLVQSDEEEVQSDLTLTSIHQTQNNSQCHNKLIGTDDLIWFSLVQPTSSSPQMPGLYKYGPILKHLCLTL</sequence>
<keyword evidence="12" id="KW-0968">Cytoplasmic vesicle</keyword>
<keyword evidence="7" id="KW-0256">Endoplasmic reticulum</keyword>
<reference evidence="18" key="3">
    <citation type="submission" date="2025-09" db="UniProtKB">
        <authorList>
            <consortium name="Ensembl"/>
        </authorList>
    </citation>
    <scope>IDENTIFICATION</scope>
</reference>
<dbReference type="GO" id="GO:0031083">
    <property type="term" value="C:BLOC-1 complex"/>
    <property type="evidence" value="ECO:0007669"/>
    <property type="project" value="TreeGrafter"/>
</dbReference>
<dbReference type="GO" id="GO:0033162">
    <property type="term" value="C:melanosome membrane"/>
    <property type="evidence" value="ECO:0007669"/>
    <property type="project" value="UniProtKB-SubCell"/>
</dbReference>
<comment type="similarity">
    <text evidence="4">Belongs to the dysbindin family.</text>
</comment>
<dbReference type="GO" id="GO:0014069">
    <property type="term" value="C:postsynaptic density"/>
    <property type="evidence" value="ECO:0007669"/>
    <property type="project" value="UniProtKB-SubCell"/>
</dbReference>
<dbReference type="InterPro" id="IPR007531">
    <property type="entry name" value="Dysbindin"/>
</dbReference>
<keyword evidence="6" id="KW-0967">Endosome</keyword>
<dbReference type="Ensembl" id="ENSGWIT00000003509.1">
    <property type="protein sequence ID" value="ENSGWIP00000003240.1"/>
    <property type="gene ID" value="ENSGWIG00000001791.1"/>
</dbReference>
<evidence type="ECO:0000256" key="17">
    <source>
        <dbReference type="SAM" id="MobiDB-lite"/>
    </source>
</evidence>
<dbReference type="GO" id="GO:2000300">
    <property type="term" value="P:regulation of synaptic vesicle exocytosis"/>
    <property type="evidence" value="ECO:0007669"/>
    <property type="project" value="TreeGrafter"/>
</dbReference>
<dbReference type="Proteomes" id="UP000694680">
    <property type="component" value="Chromosome 16"/>
</dbReference>
<evidence type="ECO:0000256" key="1">
    <source>
        <dbReference type="ARBA" id="ARBA00004123"/>
    </source>
</evidence>
<evidence type="ECO:0000256" key="13">
    <source>
        <dbReference type="ARBA" id="ARBA00034105"/>
    </source>
</evidence>
<dbReference type="GO" id="GO:0030672">
    <property type="term" value="C:synaptic vesicle membrane"/>
    <property type="evidence" value="ECO:0007669"/>
    <property type="project" value="UniProtKB-SubCell"/>
</dbReference>
<feature type="region of interest" description="Disordered" evidence="17">
    <location>
        <begin position="248"/>
        <end position="281"/>
    </location>
</feature>
<evidence type="ECO:0000256" key="2">
    <source>
        <dbReference type="ARBA" id="ARBA00004125"/>
    </source>
</evidence>
<reference evidence="18" key="2">
    <citation type="submission" date="2025-08" db="UniProtKB">
        <authorList>
            <consortium name="Ensembl"/>
        </authorList>
    </citation>
    <scope>IDENTIFICATION</scope>
</reference>
<comment type="subcellular location">
    <subcellularLocation>
        <location evidence="15">Cytoplasmic vesicle</location>
        <location evidence="15">Secretory vesicle</location>
        <location evidence="15">Synaptic vesicle membrane</location>
        <topology evidence="15">Peripheral membrane protein</topology>
        <orientation evidence="15">Cytoplasmic side</orientation>
    </subcellularLocation>
    <subcellularLocation>
        <location evidence="3">Endoplasmic reticulum</location>
    </subcellularLocation>
    <subcellularLocation>
        <location evidence="2">Endosome membrane</location>
        <topology evidence="2">Peripheral membrane protein</topology>
        <orientation evidence="2">Cytoplasmic side</orientation>
    </subcellularLocation>
    <subcellularLocation>
        <location evidence="14">Melanosome membrane</location>
        <topology evidence="14">Peripheral membrane protein</topology>
        <orientation evidence="14">Cytoplasmic side</orientation>
    </subcellularLocation>
    <subcellularLocation>
        <location evidence="1">Nucleus</location>
    </subcellularLocation>
    <subcellularLocation>
        <location evidence="13">Postsynaptic density</location>
    </subcellularLocation>
</comment>
<evidence type="ECO:0000256" key="3">
    <source>
        <dbReference type="ARBA" id="ARBA00004240"/>
    </source>
</evidence>
<name>A0A8C5D7W1_GOUWI</name>
<keyword evidence="8" id="KW-0770">Synapse</keyword>
<evidence type="ECO:0000256" key="14">
    <source>
        <dbReference type="ARBA" id="ARBA00037798"/>
    </source>
</evidence>
<evidence type="ECO:0000256" key="9">
    <source>
        <dbReference type="ARBA" id="ARBA00023054"/>
    </source>
</evidence>
<dbReference type="GO" id="GO:0010008">
    <property type="term" value="C:endosome membrane"/>
    <property type="evidence" value="ECO:0007669"/>
    <property type="project" value="UniProtKB-SubCell"/>
</dbReference>
<feature type="coiled-coil region" evidence="16">
    <location>
        <begin position="111"/>
        <end position="201"/>
    </location>
</feature>
<gene>
    <name evidence="18" type="primary">LOC114478574</name>
</gene>
<accession>A0A8C5D7W1</accession>
<dbReference type="GO" id="GO:1904115">
    <property type="term" value="C:axon cytoplasm"/>
    <property type="evidence" value="ECO:0007669"/>
    <property type="project" value="GOC"/>
</dbReference>
<dbReference type="RefSeq" id="XP_028327536.1">
    <property type="nucleotide sequence ID" value="XM_028471735.1"/>
</dbReference>
<evidence type="ECO:0000256" key="15">
    <source>
        <dbReference type="ARBA" id="ARBA00037838"/>
    </source>
</evidence>
<evidence type="ECO:0000256" key="12">
    <source>
        <dbReference type="ARBA" id="ARBA00023329"/>
    </source>
</evidence>
<dbReference type="GO" id="GO:0005886">
    <property type="term" value="C:plasma membrane"/>
    <property type="evidence" value="ECO:0007669"/>
    <property type="project" value="TreeGrafter"/>
</dbReference>
<keyword evidence="19" id="KW-1185">Reference proteome</keyword>
<dbReference type="GeneID" id="114478574"/>
<dbReference type="GO" id="GO:0060155">
    <property type="term" value="P:platelet dense granule organization"/>
    <property type="evidence" value="ECO:0007669"/>
    <property type="project" value="TreeGrafter"/>
</dbReference>
<dbReference type="PANTHER" id="PTHR16294:SF5">
    <property type="entry name" value="DYSBINDIN"/>
    <property type="match status" value="1"/>
</dbReference>
<dbReference type="PANTHER" id="PTHR16294">
    <property type="entry name" value="DYSTROBREVIN BINDING PROTEIN 1 DYSBINDIN"/>
    <property type="match status" value="1"/>
</dbReference>